<dbReference type="InterPro" id="IPR036259">
    <property type="entry name" value="MFS_trans_sf"/>
</dbReference>
<dbReference type="PANTHER" id="PTHR43702">
    <property type="entry name" value="L-FUCOSE-PROTON SYMPORTER"/>
    <property type="match status" value="1"/>
</dbReference>
<keyword evidence="4" id="KW-0472">Membrane</keyword>
<dbReference type="Proteomes" id="UP000242875">
    <property type="component" value="Unassembled WGS sequence"/>
</dbReference>
<evidence type="ECO:0000313" key="5">
    <source>
        <dbReference type="EMBL" id="OZJ03208.1"/>
    </source>
</evidence>
<name>A0A261XY11_9FUNG</name>
<keyword evidence="2" id="KW-1003">Cell membrane</keyword>
<comment type="subcellular location">
    <subcellularLocation>
        <location evidence="1">Cell inner membrane</location>
        <topology evidence="1">Multi-pass membrane protein</topology>
    </subcellularLocation>
</comment>
<evidence type="ECO:0008006" key="7">
    <source>
        <dbReference type="Google" id="ProtNLM"/>
    </source>
</evidence>
<dbReference type="InterPro" id="IPR011701">
    <property type="entry name" value="MFS"/>
</dbReference>
<feature type="transmembrane region" description="Helical" evidence="4">
    <location>
        <begin position="145"/>
        <end position="167"/>
    </location>
</feature>
<evidence type="ECO:0000256" key="3">
    <source>
        <dbReference type="SAM" id="MobiDB-lite"/>
    </source>
</evidence>
<dbReference type="Pfam" id="PF07690">
    <property type="entry name" value="MFS_1"/>
    <property type="match status" value="1"/>
</dbReference>
<dbReference type="GO" id="GO:0022857">
    <property type="term" value="F:transmembrane transporter activity"/>
    <property type="evidence" value="ECO:0007669"/>
    <property type="project" value="InterPro"/>
</dbReference>
<feature type="region of interest" description="Disordered" evidence="3">
    <location>
        <begin position="1"/>
        <end position="33"/>
    </location>
</feature>
<comment type="caution">
    <text evidence="5">The sequence shown here is derived from an EMBL/GenBank/DDBJ whole genome shotgun (WGS) entry which is preliminary data.</text>
</comment>
<dbReference type="SUPFAM" id="SSF103473">
    <property type="entry name" value="MFS general substrate transporter"/>
    <property type="match status" value="1"/>
</dbReference>
<organism evidence="5 6">
    <name type="scientific">Bifiguratus adelaidae</name>
    <dbReference type="NCBI Taxonomy" id="1938954"/>
    <lineage>
        <taxon>Eukaryota</taxon>
        <taxon>Fungi</taxon>
        <taxon>Fungi incertae sedis</taxon>
        <taxon>Mucoromycota</taxon>
        <taxon>Mucoromycotina</taxon>
        <taxon>Endogonomycetes</taxon>
        <taxon>Endogonales</taxon>
        <taxon>Endogonales incertae sedis</taxon>
        <taxon>Bifiguratus</taxon>
    </lineage>
</organism>
<evidence type="ECO:0000256" key="2">
    <source>
        <dbReference type="ARBA" id="ARBA00022475"/>
    </source>
</evidence>
<evidence type="ECO:0000256" key="1">
    <source>
        <dbReference type="ARBA" id="ARBA00004429"/>
    </source>
</evidence>
<evidence type="ECO:0000256" key="4">
    <source>
        <dbReference type="SAM" id="Phobius"/>
    </source>
</evidence>
<feature type="transmembrane region" description="Helical" evidence="4">
    <location>
        <begin position="85"/>
        <end position="106"/>
    </location>
</feature>
<feature type="transmembrane region" description="Helical" evidence="4">
    <location>
        <begin position="115"/>
        <end position="133"/>
    </location>
</feature>
<dbReference type="AlphaFoldDB" id="A0A261XY11"/>
<dbReference type="PANTHER" id="PTHR43702:SF3">
    <property type="entry name" value="PROTEIN TSGA"/>
    <property type="match status" value="1"/>
</dbReference>
<evidence type="ECO:0000313" key="6">
    <source>
        <dbReference type="Proteomes" id="UP000242875"/>
    </source>
</evidence>
<protein>
    <recommendedName>
        <fullName evidence="7">Major facilitator superfamily (MFS) profile domain-containing protein</fullName>
    </recommendedName>
</protein>
<reference evidence="5 6" key="1">
    <citation type="journal article" date="2017" name="Mycologia">
        <title>Bifiguratus adelaidae, gen. et sp. nov., a new member of Mucoromycotina in endophytic and soil-dwelling habitats.</title>
        <authorList>
            <person name="Torres-Cruz T.J."/>
            <person name="Billingsley Tobias T.L."/>
            <person name="Almatruk M."/>
            <person name="Hesse C."/>
            <person name="Kuske C.R."/>
            <person name="Desiro A."/>
            <person name="Benucci G.M."/>
            <person name="Bonito G."/>
            <person name="Stajich J.E."/>
            <person name="Dunlap C."/>
            <person name="Arnold A.E."/>
            <person name="Porras-Alfaro A."/>
        </authorList>
    </citation>
    <scope>NUCLEOTIDE SEQUENCE [LARGE SCALE GENOMIC DNA]</scope>
    <source>
        <strain evidence="5 6">AZ0501</strain>
    </source>
</reference>
<dbReference type="OrthoDB" id="546893at2759"/>
<feature type="compositionally biased region" description="Basic and acidic residues" evidence="3">
    <location>
        <begin position="1"/>
        <end position="18"/>
    </location>
</feature>
<dbReference type="EMBL" id="MVBO01000097">
    <property type="protein sequence ID" value="OZJ03208.1"/>
    <property type="molecule type" value="Genomic_DNA"/>
</dbReference>
<proteinExistence type="predicted"/>
<keyword evidence="4" id="KW-1133">Transmembrane helix</keyword>
<keyword evidence="4" id="KW-0812">Transmembrane</keyword>
<sequence>MESEREQAKAAEVHEYDRPTTPGSTTPSEHQPERPLGYLSGRALIILFTLVTTLFFCWGFAYGLLDTLNKHLQAVLGINILESTMLQVAYFGGGYFLWAIVAGSILKRWGYKKSIMVGLTFYALGGILFWPVVKFSSPSNPKAAFAGFVVCTFIVACGLALLHNGCIRALKSPWLRSSSIT</sequence>
<dbReference type="Gene3D" id="1.20.1250.20">
    <property type="entry name" value="MFS general substrate transporter like domains"/>
    <property type="match status" value="1"/>
</dbReference>
<dbReference type="InterPro" id="IPR050375">
    <property type="entry name" value="MFS_TsgA-like"/>
</dbReference>
<accession>A0A261XY11</accession>
<feature type="transmembrane region" description="Helical" evidence="4">
    <location>
        <begin position="43"/>
        <end position="65"/>
    </location>
</feature>
<gene>
    <name evidence="5" type="ORF">BZG36_04534</name>
</gene>
<keyword evidence="6" id="KW-1185">Reference proteome</keyword>
<dbReference type="GO" id="GO:0005886">
    <property type="term" value="C:plasma membrane"/>
    <property type="evidence" value="ECO:0007669"/>
    <property type="project" value="UniProtKB-SubCell"/>
</dbReference>